<dbReference type="CDD" id="cd19166">
    <property type="entry name" value="HemeO-bac"/>
    <property type="match status" value="1"/>
</dbReference>
<proteinExistence type="predicted"/>
<keyword evidence="2" id="KW-1185">Reference proteome</keyword>
<sequence>MAGAVGLTPAHLFLREATRDAHEAAEATPGMRLLLGGELDRAAYSALLQAQLALFRAWEAERRDWLAGLADWRHVSRATLIEADLCGSRFIGDSNSCGSRFIGDSALDNGAGFAATPIADESALTNAACWGELYVIEGSALGGRVIVRRLRELYPDLTHHYYAVGENAPTSWRHFQSLLDRALPDEASQEVAAHAAQRMFARFQQTLKDPAAHD</sequence>
<dbReference type="STRING" id="1440763.BJI69_12915"/>
<gene>
    <name evidence="1" type="ORF">BJI69_12915</name>
</gene>
<dbReference type="InterPro" id="IPR016053">
    <property type="entry name" value="Haem_Oase-like"/>
</dbReference>
<dbReference type="PATRIC" id="fig|1440763.5.peg.387"/>
<evidence type="ECO:0000313" key="1">
    <source>
        <dbReference type="EMBL" id="APG04707.1"/>
    </source>
</evidence>
<dbReference type="RefSeq" id="WP_046966382.1">
    <property type="nucleotide sequence ID" value="NZ_CP017480.1"/>
</dbReference>
<dbReference type="SUPFAM" id="SSF48613">
    <property type="entry name" value="Heme oxygenase-like"/>
    <property type="match status" value="1"/>
</dbReference>
<dbReference type="Pfam" id="PF01126">
    <property type="entry name" value="Heme_oxygenase"/>
    <property type="match status" value="1"/>
</dbReference>
<name>A0A0G9HEM1_9GAMM</name>
<dbReference type="GO" id="GO:0004392">
    <property type="term" value="F:heme oxygenase (decyclizing) activity"/>
    <property type="evidence" value="ECO:0007669"/>
    <property type="project" value="InterPro"/>
</dbReference>
<protein>
    <submittedName>
        <fullName evidence="1">Uncharacterized protein</fullName>
    </submittedName>
</protein>
<dbReference type="Proteomes" id="UP000182987">
    <property type="component" value="Chromosome"/>
</dbReference>
<dbReference type="AlphaFoldDB" id="A0A0G9HEM1"/>
<accession>A0A0G9HEM1</accession>
<dbReference type="OrthoDB" id="114943at2"/>
<reference evidence="2" key="1">
    <citation type="submission" date="2016-09" db="EMBL/GenBank/DDBJ databases">
        <authorList>
            <person name="Lysoe E."/>
        </authorList>
    </citation>
    <scope>NUCLEOTIDE SEQUENCE [LARGE SCALE GENOMIC DNA]</scope>
    <source>
        <strain evidence="2">LJ96T</strain>
    </source>
</reference>
<dbReference type="Gene3D" id="1.20.910.10">
    <property type="entry name" value="Heme oxygenase-like"/>
    <property type="match status" value="1"/>
</dbReference>
<dbReference type="GO" id="GO:0006788">
    <property type="term" value="P:heme oxidation"/>
    <property type="evidence" value="ECO:0007669"/>
    <property type="project" value="InterPro"/>
</dbReference>
<evidence type="ECO:0000313" key="2">
    <source>
        <dbReference type="Proteomes" id="UP000182987"/>
    </source>
</evidence>
<dbReference type="InterPro" id="IPR016084">
    <property type="entry name" value="Haem_Oase-like_multi-hlx"/>
</dbReference>
<organism evidence="1 2">
    <name type="scientific">Luteibacter rhizovicinus DSM 16549</name>
    <dbReference type="NCBI Taxonomy" id="1440763"/>
    <lineage>
        <taxon>Bacteria</taxon>
        <taxon>Pseudomonadati</taxon>
        <taxon>Pseudomonadota</taxon>
        <taxon>Gammaproteobacteria</taxon>
        <taxon>Lysobacterales</taxon>
        <taxon>Rhodanobacteraceae</taxon>
        <taxon>Luteibacter</taxon>
    </lineage>
</organism>
<dbReference type="KEGG" id="lrz:BJI69_12915"/>
<dbReference type="EMBL" id="CP017480">
    <property type="protein sequence ID" value="APG04707.1"/>
    <property type="molecule type" value="Genomic_DNA"/>
</dbReference>